<feature type="transmembrane region" description="Helical" evidence="2">
    <location>
        <begin position="525"/>
        <end position="546"/>
    </location>
</feature>
<comment type="caution">
    <text evidence="4">The sequence shown here is derived from an EMBL/GenBank/DDBJ whole genome shotgun (WGS) entry which is preliminary data.</text>
</comment>
<dbReference type="SUPFAM" id="SSF52540">
    <property type="entry name" value="P-loop containing nucleoside triphosphate hydrolases"/>
    <property type="match status" value="1"/>
</dbReference>
<dbReference type="InterPro" id="IPR027417">
    <property type="entry name" value="P-loop_NTPase"/>
</dbReference>
<feature type="transmembrane region" description="Helical" evidence="2">
    <location>
        <begin position="473"/>
        <end position="494"/>
    </location>
</feature>
<evidence type="ECO:0000313" key="4">
    <source>
        <dbReference type="EMBL" id="NEC19053.1"/>
    </source>
</evidence>
<dbReference type="Pfam" id="PF05729">
    <property type="entry name" value="NACHT"/>
    <property type="match status" value="1"/>
</dbReference>
<dbReference type="PROSITE" id="PS00675">
    <property type="entry name" value="SIGMA54_INTERACT_1"/>
    <property type="match status" value="1"/>
</dbReference>
<accession>A0A7K3RVI5</accession>
<evidence type="ECO:0000313" key="5">
    <source>
        <dbReference type="Proteomes" id="UP000469670"/>
    </source>
</evidence>
<dbReference type="Gene3D" id="3.40.50.300">
    <property type="entry name" value="P-loop containing nucleotide triphosphate hydrolases"/>
    <property type="match status" value="1"/>
</dbReference>
<organism evidence="4 5">
    <name type="scientific">Streptomyces parvus</name>
    <dbReference type="NCBI Taxonomy" id="66428"/>
    <lineage>
        <taxon>Bacteria</taxon>
        <taxon>Bacillati</taxon>
        <taxon>Actinomycetota</taxon>
        <taxon>Actinomycetes</taxon>
        <taxon>Kitasatosporales</taxon>
        <taxon>Streptomycetaceae</taxon>
        <taxon>Streptomyces</taxon>
    </lineage>
</organism>
<feature type="domain" description="NACHT" evidence="3">
    <location>
        <begin position="82"/>
        <end position="230"/>
    </location>
</feature>
<feature type="non-terminal residue" evidence="4">
    <location>
        <position position="1"/>
    </location>
</feature>
<feature type="coiled-coil region" evidence="1">
    <location>
        <begin position="349"/>
        <end position="376"/>
    </location>
</feature>
<keyword evidence="1" id="KW-0175">Coiled coil</keyword>
<dbReference type="EMBL" id="JAAGMP010000572">
    <property type="protein sequence ID" value="NEC19053.1"/>
    <property type="molecule type" value="Genomic_DNA"/>
</dbReference>
<dbReference type="AlphaFoldDB" id="A0A7K3RVI5"/>
<feature type="non-terminal residue" evidence="4">
    <location>
        <position position="549"/>
    </location>
</feature>
<evidence type="ECO:0000256" key="2">
    <source>
        <dbReference type="SAM" id="Phobius"/>
    </source>
</evidence>
<keyword evidence="2" id="KW-1133">Transmembrane helix</keyword>
<evidence type="ECO:0000259" key="3">
    <source>
        <dbReference type="Pfam" id="PF05729"/>
    </source>
</evidence>
<protein>
    <recommendedName>
        <fullName evidence="3">NACHT domain-containing protein</fullName>
    </recommendedName>
</protein>
<evidence type="ECO:0000256" key="1">
    <source>
        <dbReference type="SAM" id="Coils"/>
    </source>
</evidence>
<reference evidence="4 5" key="1">
    <citation type="submission" date="2020-01" db="EMBL/GenBank/DDBJ databases">
        <title>Insect and environment-associated Actinomycetes.</title>
        <authorList>
            <person name="Currrie C."/>
            <person name="Chevrette M."/>
            <person name="Carlson C."/>
            <person name="Stubbendieck R."/>
            <person name="Wendt-Pienkowski E."/>
        </authorList>
    </citation>
    <scope>NUCLEOTIDE SEQUENCE [LARGE SCALE GENOMIC DNA]</scope>
    <source>
        <strain evidence="4 5">SID7590</strain>
    </source>
</reference>
<dbReference type="Proteomes" id="UP000469670">
    <property type="component" value="Unassembled WGS sequence"/>
</dbReference>
<keyword evidence="2" id="KW-0812">Transmembrane</keyword>
<keyword evidence="2" id="KW-0472">Membrane</keyword>
<gene>
    <name evidence="4" type="ORF">G3I50_12405</name>
</gene>
<name>A0A7K3RVI5_9ACTN</name>
<proteinExistence type="predicted"/>
<dbReference type="RefSeq" id="WP_338119381.1">
    <property type="nucleotide sequence ID" value="NZ_JAAGMP010000572.1"/>
</dbReference>
<sequence>AVPLAALAAWLGTVAILRRRPETEVTASRLAGLVQGAERAALARLLGFGAPLIDLRFRAPDTPDGEHPRTGAVDHVRALHPRRVVITGESGAGKSVLAGQVILALLGTRQAGAPVPVRIAATAWEPGRPFDVWFAEQISRRYALSAAEARVLVTGHHVMPVIDGVDEMGAPHAAALLDQLSTDRRNMDQRPVILTCRTGLYERLREEHPVTNAHHITVEPLDGAQSAAFLAGHPRVAPNARRWAPVLADLRAAPEGPLARALDSPWRLTLAATAYARDPADLVERAASGDLHEHLLARYIPATVRLHFAEEDERGYAEKDVGRWLSELAWHVGLRGAESVETARAARLLRDQMENHHRARRALVETEEEARQALAAYDGTGPDPDALRETADRAAAEVRALDTQNLRDVRALRRIVRSDEYAVGSIVPGRLWTMAAPRRIRVMDALICGSLPPVSWAVAWMAWDVRLPEPTPWWGYALPGVGPVLGGLVGWLAYRQMPPEEPMTDLPSLRRGRERRRLTGLALRALLRVVAVPTLFAAVNAAASALDAS</sequence>
<dbReference type="InterPro" id="IPR025662">
    <property type="entry name" value="Sigma_54_int_dom_ATP-bd_1"/>
</dbReference>
<dbReference type="InterPro" id="IPR007111">
    <property type="entry name" value="NACHT_NTPase"/>
</dbReference>